<comment type="subcellular location">
    <subcellularLocation>
        <location evidence="11">Cell membrane</location>
        <topology evidence="11">Peripheral membrane protein</topology>
    </subcellularLocation>
    <subcellularLocation>
        <location evidence="2">Membrane</location>
    </subcellularLocation>
</comment>
<evidence type="ECO:0000256" key="5">
    <source>
        <dbReference type="ARBA" id="ARBA00022630"/>
    </source>
</evidence>
<comment type="cofactor">
    <cofactor evidence="11">
        <name>FMN</name>
        <dbReference type="ChEBI" id="CHEBI:58210"/>
    </cofactor>
    <text evidence="11">Binds 1 FMN per subunit.</text>
</comment>
<dbReference type="EMBL" id="CP003803">
    <property type="protein sequence ID" value="AGF47082.1"/>
    <property type="molecule type" value="Genomic_DNA"/>
</dbReference>
<dbReference type="PIRSF" id="PIRSF000164">
    <property type="entry name" value="DHO_oxidase"/>
    <property type="match status" value="1"/>
</dbReference>
<dbReference type="InterPro" id="IPR005719">
    <property type="entry name" value="Dihydroorotate_DH_2"/>
</dbReference>
<comment type="function">
    <text evidence="1 11">Catalyzes the conversion of dihydroorotate to orotate with quinone as electron acceptor.</text>
</comment>
<gene>
    <name evidence="11" type="primary">pyrD</name>
    <name evidence="13" type="ORF">CDSE_0831</name>
</gene>
<feature type="binding site" evidence="11">
    <location>
        <position position="71"/>
    </location>
    <ligand>
        <name>substrate</name>
    </ligand>
</feature>
<evidence type="ECO:0000256" key="8">
    <source>
        <dbReference type="ARBA" id="ARBA00023002"/>
    </source>
</evidence>
<dbReference type="PROSITE" id="PS00912">
    <property type="entry name" value="DHODEHASE_2"/>
    <property type="match status" value="1"/>
</dbReference>
<evidence type="ECO:0000259" key="12">
    <source>
        <dbReference type="Pfam" id="PF01180"/>
    </source>
</evidence>
<dbReference type="InterPro" id="IPR050074">
    <property type="entry name" value="DHO_dehydrogenase"/>
</dbReference>
<feature type="binding site" evidence="11">
    <location>
        <position position="180"/>
    </location>
    <ligand>
        <name>FMN</name>
        <dbReference type="ChEBI" id="CHEBI:58210"/>
    </ligand>
</feature>
<evidence type="ECO:0000256" key="2">
    <source>
        <dbReference type="ARBA" id="ARBA00004370"/>
    </source>
</evidence>
<dbReference type="STRING" id="1208919.CDSE_0831"/>
<feature type="binding site" evidence="11">
    <location>
        <position position="147"/>
    </location>
    <ligand>
        <name>FMN</name>
        <dbReference type="ChEBI" id="CHEBI:58210"/>
    </ligand>
</feature>
<accession>M1LMY3</accession>
<dbReference type="RefSeq" id="WP_015396493.1">
    <property type="nucleotide sequence ID" value="NC_020294.1"/>
</dbReference>
<protein>
    <recommendedName>
        <fullName evidence="11">Dihydroorotate dehydrogenase (quinone)</fullName>
        <ecNumber evidence="11">1.3.5.2</ecNumber>
    </recommendedName>
    <alternativeName>
        <fullName evidence="11">DHOdehase</fullName>
        <shortName evidence="11">DHOD</shortName>
        <shortName evidence="11">DHODase</shortName>
    </alternativeName>
    <alternativeName>
        <fullName evidence="11">Dihydroorotate oxidase</fullName>
    </alternativeName>
</protein>
<dbReference type="AlphaFoldDB" id="M1LMY3"/>
<dbReference type="GO" id="GO:0044205">
    <property type="term" value="P:'de novo' UMP biosynthetic process"/>
    <property type="evidence" value="ECO:0007669"/>
    <property type="project" value="UniProtKB-UniRule"/>
</dbReference>
<feature type="binding site" evidence="11">
    <location>
        <position position="276"/>
    </location>
    <ligand>
        <name>FMN</name>
        <dbReference type="ChEBI" id="CHEBI:58210"/>
    </ligand>
</feature>
<feature type="domain" description="Dihydroorotate dehydrogenase catalytic" evidence="12">
    <location>
        <begin position="50"/>
        <end position="346"/>
    </location>
</feature>
<evidence type="ECO:0000256" key="1">
    <source>
        <dbReference type="ARBA" id="ARBA00003125"/>
    </source>
</evidence>
<dbReference type="SUPFAM" id="SSF51395">
    <property type="entry name" value="FMN-linked oxidoreductases"/>
    <property type="match status" value="1"/>
</dbReference>
<feature type="binding site" evidence="11">
    <location>
        <begin position="67"/>
        <end position="71"/>
    </location>
    <ligand>
        <name>FMN</name>
        <dbReference type="ChEBI" id="CHEBI:58210"/>
    </ligand>
</feature>
<evidence type="ECO:0000256" key="11">
    <source>
        <dbReference type="HAMAP-Rule" id="MF_00225"/>
    </source>
</evidence>
<comment type="similarity">
    <text evidence="4 11">Belongs to the dihydroorotate dehydrogenase family. Type 2 subfamily.</text>
</comment>
<dbReference type="PANTHER" id="PTHR48109:SF4">
    <property type="entry name" value="DIHYDROOROTATE DEHYDROGENASE (QUINONE), MITOCHONDRIAL"/>
    <property type="match status" value="1"/>
</dbReference>
<feature type="binding site" evidence="11">
    <location>
        <position position="91"/>
    </location>
    <ligand>
        <name>FMN</name>
        <dbReference type="ChEBI" id="CHEBI:58210"/>
    </ligand>
</feature>
<comment type="catalytic activity">
    <reaction evidence="10 11">
        <text>(S)-dihydroorotate + a quinone = orotate + a quinol</text>
        <dbReference type="Rhea" id="RHEA:30187"/>
        <dbReference type="ChEBI" id="CHEBI:24646"/>
        <dbReference type="ChEBI" id="CHEBI:30839"/>
        <dbReference type="ChEBI" id="CHEBI:30864"/>
        <dbReference type="ChEBI" id="CHEBI:132124"/>
        <dbReference type="EC" id="1.3.5.2"/>
    </reaction>
</comment>
<dbReference type="GO" id="GO:0005886">
    <property type="term" value="C:plasma membrane"/>
    <property type="evidence" value="ECO:0007669"/>
    <property type="project" value="UniProtKB-SubCell"/>
</dbReference>
<evidence type="ECO:0000256" key="4">
    <source>
        <dbReference type="ARBA" id="ARBA00005359"/>
    </source>
</evidence>
<evidence type="ECO:0000313" key="13">
    <source>
        <dbReference type="EMBL" id="AGF47082.1"/>
    </source>
</evidence>
<sequence>MSIIFNTYPLVKKILFQFNPETAHHITLFSLKQLYKYRFTRKLTHYSAYLPTKIMGLDIANPIGLAAGLDKNGICIDPLGNLGFGFIEIGTVTPYPQAGNKKPRLFRIPEKEALINRMGFNNLGISEVIKNIEKSTWQKTNGVLGVNIGKNLDTSIDDAISDYNICLEHVYNYADYITINISSPNTKNLRSLQNKEHLDLFLRKIKEKHLQLADLNAKYVPIALKISPDLTTEEINTICDFILKNKIDGIIATNTTISRDMIKNLKISKENGGLSGSPLHELSLQVIKKLKSLVGNEITIIGSGGIITPAQARETMLAGANALQLYTGLIYKGPNIIKECIKTINSVTS</sequence>
<dbReference type="NCBIfam" id="NF003645">
    <property type="entry name" value="PRK05286.1-2"/>
    <property type="match status" value="1"/>
</dbReference>
<dbReference type="KEGG" id="kde:CDSE_0831"/>
<keyword evidence="11" id="KW-1003">Cell membrane</keyword>
<feature type="binding site" evidence="11">
    <location>
        <position position="180"/>
    </location>
    <ligand>
        <name>substrate</name>
    </ligand>
</feature>
<evidence type="ECO:0000313" key="14">
    <source>
        <dbReference type="Proteomes" id="UP000011547"/>
    </source>
</evidence>
<dbReference type="InterPro" id="IPR005720">
    <property type="entry name" value="Dihydroorotate_DH_cat"/>
</dbReference>
<keyword evidence="8 11" id="KW-0560">Oxidoreductase</keyword>
<dbReference type="HOGENOM" id="CLU_013640_2_0_4"/>
<feature type="binding site" evidence="11">
    <location>
        <begin position="116"/>
        <end position="120"/>
    </location>
    <ligand>
        <name>substrate</name>
    </ligand>
</feature>
<evidence type="ECO:0000256" key="9">
    <source>
        <dbReference type="ARBA" id="ARBA00023136"/>
    </source>
</evidence>
<evidence type="ECO:0000256" key="10">
    <source>
        <dbReference type="ARBA" id="ARBA00048639"/>
    </source>
</evidence>
<dbReference type="GO" id="GO:0005737">
    <property type="term" value="C:cytoplasm"/>
    <property type="evidence" value="ECO:0007669"/>
    <property type="project" value="InterPro"/>
</dbReference>
<feature type="binding site" evidence="11">
    <location>
        <position position="225"/>
    </location>
    <ligand>
        <name>FMN</name>
        <dbReference type="ChEBI" id="CHEBI:58210"/>
    </ligand>
</feature>
<dbReference type="UniPathway" id="UPA00070">
    <property type="reaction ID" value="UER00946"/>
</dbReference>
<evidence type="ECO:0000256" key="7">
    <source>
        <dbReference type="ARBA" id="ARBA00022975"/>
    </source>
</evidence>
<keyword evidence="9 11" id="KW-0472">Membrane</keyword>
<dbReference type="NCBIfam" id="NF003646">
    <property type="entry name" value="PRK05286.1-4"/>
    <property type="match status" value="1"/>
</dbReference>
<organism evidence="13 14">
    <name type="scientific">Candidatus Kinetoplastidibacterium desouzai TCC079E</name>
    <dbReference type="NCBI Taxonomy" id="1208919"/>
    <lineage>
        <taxon>Bacteria</taxon>
        <taxon>Pseudomonadati</taxon>
        <taxon>Pseudomonadota</taxon>
        <taxon>Betaproteobacteria</taxon>
        <taxon>Candidatus Kinetoplastidibacterium</taxon>
    </lineage>
</organism>
<dbReference type="HAMAP" id="MF_00225">
    <property type="entry name" value="DHO_dh_type2"/>
    <property type="match status" value="1"/>
</dbReference>
<feature type="binding site" evidence="11">
    <location>
        <begin position="254"/>
        <end position="255"/>
    </location>
    <ligand>
        <name>substrate</name>
    </ligand>
</feature>
<comment type="subunit">
    <text evidence="11">Monomer.</text>
</comment>
<dbReference type="GO" id="GO:0006207">
    <property type="term" value="P:'de novo' pyrimidine nucleobase biosynthetic process"/>
    <property type="evidence" value="ECO:0007669"/>
    <property type="project" value="UniProtKB-UniRule"/>
</dbReference>
<feature type="binding site" evidence="11">
    <location>
        <begin position="326"/>
        <end position="327"/>
    </location>
    <ligand>
        <name>FMN</name>
        <dbReference type="ChEBI" id="CHEBI:58210"/>
    </ligand>
</feature>
<dbReference type="CDD" id="cd04738">
    <property type="entry name" value="DHOD_2_like"/>
    <property type="match status" value="1"/>
</dbReference>
<dbReference type="OrthoDB" id="9802377at2"/>
<dbReference type="NCBIfam" id="NF003652">
    <property type="entry name" value="PRK05286.2-5"/>
    <property type="match status" value="1"/>
</dbReference>
<feature type="binding site" evidence="11">
    <location>
        <position position="305"/>
    </location>
    <ligand>
        <name>FMN</name>
        <dbReference type="ChEBI" id="CHEBI:58210"/>
    </ligand>
</feature>
<dbReference type="PROSITE" id="PS00911">
    <property type="entry name" value="DHODEHASE_1"/>
    <property type="match status" value="1"/>
</dbReference>
<reference evidence="13 14" key="1">
    <citation type="journal article" date="2013" name="Genome Biol. Evol.">
        <title>Genome evolution and phylogenomic analysis of candidatus kinetoplastibacterium, the betaproteobacterial endosymbionts of strigomonas and angomonas.</title>
        <authorList>
            <person name="Alves J.M."/>
            <person name="Serrano M.G."/>
            <person name="Maia da Silva F."/>
            <person name="Voegtly L.J."/>
            <person name="Matveyev A.V."/>
            <person name="Teixeira M.M."/>
            <person name="Camargo E.P."/>
            <person name="Buck G.A."/>
        </authorList>
    </citation>
    <scope>NUCLEOTIDE SEQUENCE [LARGE SCALE GENOMIC DNA]</scope>
    <source>
        <strain evidence="13 14">TCC079E</strain>
    </source>
</reference>
<keyword evidence="7 11" id="KW-0665">Pyrimidine biosynthesis</keyword>
<keyword evidence="14" id="KW-1185">Reference proteome</keyword>
<keyword evidence="5 11" id="KW-0285">Flavoprotein</keyword>
<feature type="binding site" evidence="11">
    <location>
        <position position="253"/>
    </location>
    <ligand>
        <name>FMN</name>
        <dbReference type="ChEBI" id="CHEBI:58210"/>
    </ligand>
</feature>
<dbReference type="eggNOG" id="COG0167">
    <property type="taxonomic scope" value="Bacteria"/>
</dbReference>
<dbReference type="PANTHER" id="PTHR48109">
    <property type="entry name" value="DIHYDROOROTATE DEHYDROGENASE (QUINONE), MITOCHONDRIAL-RELATED"/>
    <property type="match status" value="1"/>
</dbReference>
<dbReference type="EC" id="1.3.5.2" evidence="11"/>
<dbReference type="InterPro" id="IPR013785">
    <property type="entry name" value="Aldolase_TIM"/>
</dbReference>
<comment type="pathway">
    <text evidence="3 11">Pyrimidine metabolism; UMP biosynthesis via de novo pathway; orotate from (S)-dihydroorotate (quinone route): step 1/1.</text>
</comment>
<dbReference type="Pfam" id="PF01180">
    <property type="entry name" value="DHO_dh"/>
    <property type="match status" value="1"/>
</dbReference>
<dbReference type="PATRIC" id="fig|1208919.3.peg.523"/>
<dbReference type="Gene3D" id="3.20.20.70">
    <property type="entry name" value="Aldolase class I"/>
    <property type="match status" value="1"/>
</dbReference>
<proteinExistence type="inferred from homology"/>
<dbReference type="NCBIfam" id="NF003644">
    <property type="entry name" value="PRK05286.1-1"/>
    <property type="match status" value="1"/>
</dbReference>
<dbReference type="Proteomes" id="UP000011547">
    <property type="component" value="Chromosome"/>
</dbReference>
<dbReference type="GO" id="GO:0106430">
    <property type="term" value="F:dihydroorotate dehydrogenase (quinone) activity"/>
    <property type="evidence" value="ECO:0007669"/>
    <property type="project" value="UniProtKB-EC"/>
</dbReference>
<evidence type="ECO:0000256" key="3">
    <source>
        <dbReference type="ARBA" id="ARBA00005161"/>
    </source>
</evidence>
<evidence type="ECO:0000256" key="6">
    <source>
        <dbReference type="ARBA" id="ARBA00022643"/>
    </source>
</evidence>
<dbReference type="InterPro" id="IPR012135">
    <property type="entry name" value="Dihydroorotate_DH_1_2"/>
</dbReference>
<name>M1LMY3_9PROT</name>
<feature type="active site" description="Nucleophile" evidence="11">
    <location>
        <position position="183"/>
    </location>
</feature>
<keyword evidence="6 11" id="KW-0288">FMN</keyword>
<feature type="binding site" evidence="11">
    <location>
        <position position="185"/>
    </location>
    <ligand>
        <name>substrate</name>
    </ligand>
</feature>
<dbReference type="NCBIfam" id="TIGR01036">
    <property type="entry name" value="pyrD_sub2"/>
    <property type="match status" value="1"/>
</dbReference>
<dbReference type="InterPro" id="IPR001295">
    <property type="entry name" value="Dihydroorotate_DH_CS"/>
</dbReference>